<evidence type="ECO:0000313" key="2">
    <source>
        <dbReference type="Proteomes" id="UP000054248"/>
    </source>
</evidence>
<protein>
    <recommendedName>
        <fullName evidence="3">F-box domain-containing protein</fullName>
    </recommendedName>
</protein>
<gene>
    <name evidence="1" type="ORF">M407DRAFT_245890</name>
</gene>
<dbReference type="InterPro" id="IPR032675">
    <property type="entry name" value="LRR_dom_sf"/>
</dbReference>
<dbReference type="AlphaFoldDB" id="A0A0C3PYD6"/>
<evidence type="ECO:0008006" key="3">
    <source>
        <dbReference type="Google" id="ProtNLM"/>
    </source>
</evidence>
<reference evidence="2" key="2">
    <citation type="submission" date="2015-01" db="EMBL/GenBank/DDBJ databases">
        <title>Evolutionary Origins and Diversification of the Mycorrhizal Mutualists.</title>
        <authorList>
            <consortium name="DOE Joint Genome Institute"/>
            <consortium name="Mycorrhizal Genomics Consortium"/>
            <person name="Kohler A."/>
            <person name="Kuo A."/>
            <person name="Nagy L.G."/>
            <person name="Floudas D."/>
            <person name="Copeland A."/>
            <person name="Barry K.W."/>
            <person name="Cichocki N."/>
            <person name="Veneault-Fourrey C."/>
            <person name="LaButti K."/>
            <person name="Lindquist E.A."/>
            <person name="Lipzen A."/>
            <person name="Lundell T."/>
            <person name="Morin E."/>
            <person name="Murat C."/>
            <person name="Riley R."/>
            <person name="Ohm R."/>
            <person name="Sun H."/>
            <person name="Tunlid A."/>
            <person name="Henrissat B."/>
            <person name="Grigoriev I.V."/>
            <person name="Hibbett D.S."/>
            <person name="Martin F."/>
        </authorList>
    </citation>
    <scope>NUCLEOTIDE SEQUENCE [LARGE SCALE GENOMIC DNA]</scope>
    <source>
        <strain evidence="2">MUT 4182</strain>
    </source>
</reference>
<dbReference type="EMBL" id="KN823181">
    <property type="protein sequence ID" value="KIO20260.1"/>
    <property type="molecule type" value="Genomic_DNA"/>
</dbReference>
<dbReference type="SUPFAM" id="SSF52047">
    <property type="entry name" value="RNI-like"/>
    <property type="match status" value="1"/>
</dbReference>
<dbReference type="OrthoDB" id="3170043at2759"/>
<name>A0A0C3PYD6_9AGAM</name>
<dbReference type="Gene3D" id="3.80.10.10">
    <property type="entry name" value="Ribonuclease Inhibitor"/>
    <property type="match status" value="1"/>
</dbReference>
<proteinExistence type="predicted"/>
<keyword evidence="2" id="KW-1185">Reference proteome</keyword>
<dbReference type="HOGENOM" id="CLU_596101_0_0_1"/>
<dbReference type="Proteomes" id="UP000054248">
    <property type="component" value="Unassembled WGS sequence"/>
</dbReference>
<reference evidence="1 2" key="1">
    <citation type="submission" date="2014-04" db="EMBL/GenBank/DDBJ databases">
        <authorList>
            <consortium name="DOE Joint Genome Institute"/>
            <person name="Kuo A."/>
            <person name="Girlanda M."/>
            <person name="Perotto S."/>
            <person name="Kohler A."/>
            <person name="Nagy L.G."/>
            <person name="Floudas D."/>
            <person name="Copeland A."/>
            <person name="Barry K.W."/>
            <person name="Cichocki N."/>
            <person name="Veneault-Fourrey C."/>
            <person name="LaButti K."/>
            <person name="Lindquist E.A."/>
            <person name="Lipzen A."/>
            <person name="Lundell T."/>
            <person name="Morin E."/>
            <person name="Murat C."/>
            <person name="Sun H."/>
            <person name="Tunlid A."/>
            <person name="Henrissat B."/>
            <person name="Grigoriev I.V."/>
            <person name="Hibbett D.S."/>
            <person name="Martin F."/>
            <person name="Nordberg H.P."/>
            <person name="Cantor M.N."/>
            <person name="Hua S.X."/>
        </authorList>
    </citation>
    <scope>NUCLEOTIDE SEQUENCE [LARGE SCALE GENOMIC DNA]</scope>
    <source>
        <strain evidence="1 2">MUT 4182</strain>
    </source>
</reference>
<organism evidence="1 2">
    <name type="scientific">Tulasnella calospora MUT 4182</name>
    <dbReference type="NCBI Taxonomy" id="1051891"/>
    <lineage>
        <taxon>Eukaryota</taxon>
        <taxon>Fungi</taxon>
        <taxon>Dikarya</taxon>
        <taxon>Basidiomycota</taxon>
        <taxon>Agaricomycotina</taxon>
        <taxon>Agaricomycetes</taxon>
        <taxon>Cantharellales</taxon>
        <taxon>Tulasnellaceae</taxon>
        <taxon>Tulasnella</taxon>
    </lineage>
</organism>
<evidence type="ECO:0000313" key="1">
    <source>
        <dbReference type="EMBL" id="KIO20260.1"/>
    </source>
</evidence>
<accession>A0A0C3PYD6</accession>
<sequence length="459" mass="50949">MVSFLSLPAEVQGIIFTYLNALTPVSTTINSSSYPILVNRAFHKALLSTPRAWTNIQVDLSSAAKSNYKSSDDGIRLPYKWLADILAHSKACLIDVEVVGNCDYTTVKHGVVPPLHAALHRISELVLKPVMDSELLGLIAGLRGPAPNLERIVAQGRFWPGGDEFGGIRPSGASKLRSVTFVGAVAPLRNPLLRNLTHLELVVPMPPFSVRGIMAVLRACPDMQVFKFEGLCHWEEEEDLHEEQHLGPIVLPHLQTLTLCFDGATILLPYIRAPNLASLHIQRKVSTQDPVQQAALPTFLQSHRNPPPITSLTVDCIGMNTHQWIDCLELLPNLRSLTSKDKGFDDLLLEYVRLTNPLPKLEKWVTSWNFVGHKSVIEFLKSRNPPARRPSLPAIFPVENPKQSQGPKVSAIKHFELVGSRRPNDAAVKTIEFLMLASDPLKNGVLGNKFIMPPRDLYY</sequence>